<evidence type="ECO:0000256" key="1">
    <source>
        <dbReference type="SAM" id="MobiDB-lite"/>
    </source>
</evidence>
<evidence type="ECO:0000313" key="3">
    <source>
        <dbReference type="Proteomes" id="UP000202306"/>
    </source>
</evidence>
<keyword evidence="3" id="KW-1185">Reference proteome</keyword>
<accession>A0A160DD28</accession>
<feature type="compositionally biased region" description="Low complexity" evidence="1">
    <location>
        <begin position="79"/>
        <end position="90"/>
    </location>
</feature>
<dbReference type="OrthoDB" id="40232at10239"/>
<reference evidence="2 3" key="1">
    <citation type="submission" date="2016-03" db="EMBL/GenBank/DDBJ databases">
        <authorList>
            <person name="Stanton A.J."/>
            <person name="Montgomery M.T."/>
            <person name="Guerrero C.A."/>
            <person name="Mavrich T.N."/>
            <person name="Pope W.H."/>
            <person name="Garlena R.A."/>
            <person name="Russell D.A."/>
            <person name="Jacobs-Sera D."/>
            <person name="Hendrix R.W."/>
            <person name="Hatfull G.F."/>
        </authorList>
    </citation>
    <scope>NUCLEOTIDE SEQUENCE [LARGE SCALE GENOMIC DNA]</scope>
</reference>
<dbReference type="Proteomes" id="UP000202306">
    <property type="component" value="Segment"/>
</dbReference>
<proteinExistence type="predicted"/>
<feature type="compositionally biased region" description="Basic and acidic residues" evidence="1">
    <location>
        <begin position="66"/>
        <end position="78"/>
    </location>
</feature>
<organism evidence="2 3">
    <name type="scientific">Gordonia phage Vendetta</name>
    <dbReference type="NCBI Taxonomy" id="1838082"/>
    <lineage>
        <taxon>Viruses</taxon>
        <taxon>Duplodnaviria</taxon>
        <taxon>Heunggongvirae</taxon>
        <taxon>Uroviricota</taxon>
        <taxon>Caudoviricetes</taxon>
        <taxon>Ruthgordonvirinae</taxon>
        <taxon>Vendettavirus</taxon>
        <taxon>Vendettavirus vendetta</taxon>
    </lineage>
</organism>
<gene>
    <name evidence="2" type="primary">14</name>
    <name evidence="2" type="ORF">PBI_VENDETTA_14</name>
</gene>
<evidence type="ECO:0000313" key="2">
    <source>
        <dbReference type="EMBL" id="ANA85562.1"/>
    </source>
</evidence>
<dbReference type="KEGG" id="vg:28800188"/>
<dbReference type="RefSeq" id="YP_009273947.1">
    <property type="nucleotide sequence ID" value="NC_030911.1"/>
</dbReference>
<sequence length="90" mass="9904">MTPRFTQRHWTIAAQHPRVRAQELIVARRVAARARAINDAEGGSATISVESGVRPRGRSYVNVKSNRADEEHGTETTTRRAALRRAANGG</sequence>
<feature type="region of interest" description="Disordered" evidence="1">
    <location>
        <begin position="66"/>
        <end position="90"/>
    </location>
</feature>
<dbReference type="EMBL" id="KU998237">
    <property type="protein sequence ID" value="ANA85562.1"/>
    <property type="molecule type" value="Genomic_DNA"/>
</dbReference>
<dbReference type="GeneID" id="28800188"/>
<protein>
    <submittedName>
        <fullName evidence="2">Uncharacterized protein</fullName>
    </submittedName>
</protein>
<name>A0A160DD28_9CAUD</name>